<dbReference type="PIRSF" id="PIRSF001359">
    <property type="entry name" value="F_bP_aldolase_II"/>
    <property type="match status" value="1"/>
</dbReference>
<evidence type="ECO:0000313" key="4">
    <source>
        <dbReference type="EMBL" id="PSR25969.1"/>
    </source>
</evidence>
<name>A0A2T2WUP6_9FIRM</name>
<feature type="binding site" evidence="3">
    <location>
        <position position="134"/>
    </location>
    <ligand>
        <name>Zn(2+)</name>
        <dbReference type="ChEBI" id="CHEBI:29105"/>
        <label>2</label>
    </ligand>
</feature>
<organism evidence="4 5">
    <name type="scientific">Sulfobacillus benefaciens</name>
    <dbReference type="NCBI Taxonomy" id="453960"/>
    <lineage>
        <taxon>Bacteria</taxon>
        <taxon>Bacillati</taxon>
        <taxon>Bacillota</taxon>
        <taxon>Clostridia</taxon>
        <taxon>Eubacteriales</taxon>
        <taxon>Clostridiales Family XVII. Incertae Sedis</taxon>
        <taxon>Sulfobacillus</taxon>
    </lineage>
</organism>
<dbReference type="PANTHER" id="PTHR30304">
    <property type="entry name" value="D-TAGATOSE-1,6-BISPHOSPHATE ALDOLASE"/>
    <property type="match status" value="1"/>
</dbReference>
<feature type="active site" description="Proton donor" evidence="1">
    <location>
        <position position="82"/>
    </location>
</feature>
<evidence type="ECO:0000256" key="3">
    <source>
        <dbReference type="PIRSR" id="PIRSR001359-3"/>
    </source>
</evidence>
<dbReference type="GO" id="GO:0008270">
    <property type="term" value="F:zinc ion binding"/>
    <property type="evidence" value="ECO:0007669"/>
    <property type="project" value="InterPro"/>
</dbReference>
<comment type="caution">
    <text evidence="4">The sequence shown here is derived from an EMBL/GenBank/DDBJ whole genome shotgun (WGS) entry which is preliminary data.</text>
</comment>
<dbReference type="GO" id="GO:0016832">
    <property type="term" value="F:aldehyde-lyase activity"/>
    <property type="evidence" value="ECO:0007669"/>
    <property type="project" value="InterPro"/>
</dbReference>
<proteinExistence type="predicted"/>
<evidence type="ECO:0000256" key="2">
    <source>
        <dbReference type="PIRSR" id="PIRSR001359-2"/>
    </source>
</evidence>
<feature type="binding site" evidence="3">
    <location>
        <position position="104"/>
    </location>
    <ligand>
        <name>Zn(2+)</name>
        <dbReference type="ChEBI" id="CHEBI:29105"/>
        <label>2</label>
    </ligand>
</feature>
<dbReference type="AlphaFoldDB" id="A0A2T2WUP6"/>
<dbReference type="EMBL" id="PXYT01000046">
    <property type="protein sequence ID" value="PSR25969.1"/>
    <property type="molecule type" value="Genomic_DNA"/>
</dbReference>
<evidence type="ECO:0000256" key="1">
    <source>
        <dbReference type="PIRSR" id="PIRSR001359-1"/>
    </source>
</evidence>
<dbReference type="GO" id="GO:0005975">
    <property type="term" value="P:carbohydrate metabolic process"/>
    <property type="evidence" value="ECO:0007669"/>
    <property type="project" value="InterPro"/>
</dbReference>
<keyword evidence="3" id="KW-0862">Zinc</keyword>
<dbReference type="InterPro" id="IPR000771">
    <property type="entry name" value="FBA_II"/>
</dbReference>
<dbReference type="Proteomes" id="UP000242699">
    <property type="component" value="Unassembled WGS sequence"/>
</dbReference>
<gene>
    <name evidence="4" type="ORF">C7B43_15530</name>
</gene>
<feature type="binding site" evidence="2">
    <location>
        <begin position="205"/>
        <end position="207"/>
    </location>
    <ligand>
        <name>dihydroxyacetone phosphate</name>
        <dbReference type="ChEBI" id="CHEBI:57642"/>
    </ligand>
</feature>
<comment type="cofactor">
    <cofactor evidence="3">
        <name>Zn(2+)</name>
        <dbReference type="ChEBI" id="CHEBI:29105"/>
    </cofactor>
    <text evidence="3">Binds 2 Zn(2+) ions per subunit. One is catalytic and the other provides a structural contribution.</text>
</comment>
<feature type="binding site" evidence="3">
    <location>
        <position position="204"/>
    </location>
    <ligand>
        <name>Zn(2+)</name>
        <dbReference type="ChEBI" id="CHEBI:29105"/>
        <label>1</label>
        <note>catalytic</note>
    </ligand>
</feature>
<dbReference type="InterPro" id="IPR013785">
    <property type="entry name" value="Aldolase_TIM"/>
</dbReference>
<dbReference type="PANTHER" id="PTHR30304:SF0">
    <property type="entry name" value="D-TAGATOSE-1,6-BISPHOSPHATE ALDOLASE SUBUNIT GATY-RELATED"/>
    <property type="match status" value="1"/>
</dbReference>
<reference evidence="4 5" key="1">
    <citation type="journal article" date="2014" name="BMC Genomics">
        <title>Comparison of environmental and isolate Sulfobacillus genomes reveals diverse carbon, sulfur, nitrogen, and hydrogen metabolisms.</title>
        <authorList>
            <person name="Justice N.B."/>
            <person name="Norman A."/>
            <person name="Brown C.T."/>
            <person name="Singh A."/>
            <person name="Thomas B.C."/>
            <person name="Banfield J.F."/>
        </authorList>
    </citation>
    <scope>NUCLEOTIDE SEQUENCE [LARGE SCALE GENOMIC DNA]</scope>
    <source>
        <strain evidence="4">AMDSBA1</strain>
    </source>
</reference>
<feature type="binding site" evidence="3">
    <location>
        <position position="176"/>
    </location>
    <ligand>
        <name>Zn(2+)</name>
        <dbReference type="ChEBI" id="CHEBI:29105"/>
        <label>1</label>
        <note>catalytic</note>
    </ligand>
</feature>
<feature type="binding site" evidence="3">
    <location>
        <position position="83"/>
    </location>
    <ligand>
        <name>Zn(2+)</name>
        <dbReference type="ChEBI" id="CHEBI:29105"/>
        <label>1</label>
        <note>catalytic</note>
    </ligand>
</feature>
<dbReference type="Gene3D" id="3.20.20.70">
    <property type="entry name" value="Aldolase class I"/>
    <property type="match status" value="1"/>
</dbReference>
<protein>
    <submittedName>
        <fullName evidence="4">Tagatose-bisphosphate aldolase</fullName>
    </submittedName>
</protein>
<evidence type="ECO:0000313" key="5">
    <source>
        <dbReference type="Proteomes" id="UP000242699"/>
    </source>
</evidence>
<sequence length="274" mass="30629">MAVVNPASLIRMAFEHHYAIAAYNVDSVDMAMAVVRGGEAAKVPILLQVTVDTLNAWGWERITQMVYSLGSSSEIPIGLHLDHCKVIEDIFRAIDLGFTSVMYDGSTLEMELNIQNTLKVVDYARLHNVMVEAELGHVGREGEPPEWQSVTSVEEASEFYAQTRVDCLAVAIGTQHGKKIGEDNIRFDRIRDIRRDVAVPLVLHGSSGVSNDILCKLVPFGISKVNIGTELRTIWWQRLLENQTRKPREALSLMCQAIMDYVNEKSQLLSHPVN</sequence>
<feature type="binding site" evidence="2">
    <location>
        <begin position="226"/>
        <end position="229"/>
    </location>
    <ligand>
        <name>dihydroxyacetone phosphate</name>
        <dbReference type="ChEBI" id="CHEBI:57642"/>
    </ligand>
</feature>
<dbReference type="InterPro" id="IPR050246">
    <property type="entry name" value="Class_II_FBP_aldolase"/>
</dbReference>
<dbReference type="Pfam" id="PF01116">
    <property type="entry name" value="F_bP_aldolase"/>
    <property type="match status" value="1"/>
</dbReference>
<feature type="binding site" evidence="2">
    <location>
        <position position="177"/>
    </location>
    <ligand>
        <name>dihydroxyacetone phosphate</name>
        <dbReference type="ChEBI" id="CHEBI:57642"/>
    </ligand>
</feature>
<keyword evidence="3" id="KW-0479">Metal-binding</keyword>
<dbReference type="SUPFAM" id="SSF51569">
    <property type="entry name" value="Aldolase"/>
    <property type="match status" value="1"/>
</dbReference>
<accession>A0A2T2WUP6</accession>